<name>A0AAW0P2G1_9GOBI</name>
<accession>A0AAW0P2G1</accession>
<dbReference type="InterPro" id="IPR012337">
    <property type="entry name" value="RNaseH-like_sf"/>
</dbReference>
<protein>
    <recommendedName>
        <fullName evidence="2">HAT C-terminal dimerisation domain-containing protein</fullName>
    </recommendedName>
</protein>
<dbReference type="PANTHER" id="PTHR46481:SF9">
    <property type="entry name" value="ZINC FINGER BED DOMAIN-CONTAINING PROTEIN 1-LIKE"/>
    <property type="match status" value="1"/>
</dbReference>
<organism evidence="3 4">
    <name type="scientific">Mugilogobius chulae</name>
    <name type="common">yellowstripe goby</name>
    <dbReference type="NCBI Taxonomy" id="88201"/>
    <lineage>
        <taxon>Eukaryota</taxon>
        <taxon>Metazoa</taxon>
        <taxon>Chordata</taxon>
        <taxon>Craniata</taxon>
        <taxon>Vertebrata</taxon>
        <taxon>Euteleostomi</taxon>
        <taxon>Actinopterygii</taxon>
        <taxon>Neopterygii</taxon>
        <taxon>Teleostei</taxon>
        <taxon>Neoteleostei</taxon>
        <taxon>Acanthomorphata</taxon>
        <taxon>Gobiaria</taxon>
        <taxon>Gobiiformes</taxon>
        <taxon>Gobioidei</taxon>
        <taxon>Gobiidae</taxon>
        <taxon>Gobionellinae</taxon>
        <taxon>Mugilogobius</taxon>
    </lineage>
</organism>
<dbReference type="InterPro" id="IPR008906">
    <property type="entry name" value="HATC_C_dom"/>
</dbReference>
<evidence type="ECO:0000313" key="3">
    <source>
        <dbReference type="EMBL" id="KAK7907619.1"/>
    </source>
</evidence>
<proteinExistence type="predicted"/>
<comment type="caution">
    <text evidence="3">The sequence shown here is derived from an EMBL/GenBank/DDBJ whole genome shotgun (WGS) entry which is preliminary data.</text>
</comment>
<evidence type="ECO:0000259" key="2">
    <source>
        <dbReference type="Pfam" id="PF05699"/>
    </source>
</evidence>
<feature type="domain" description="HAT C-terminal dimerisation" evidence="2">
    <location>
        <begin position="291"/>
        <end position="371"/>
    </location>
</feature>
<feature type="region of interest" description="Disordered" evidence="1">
    <location>
        <begin position="234"/>
        <end position="261"/>
    </location>
</feature>
<evidence type="ECO:0000256" key="1">
    <source>
        <dbReference type="SAM" id="MobiDB-lite"/>
    </source>
</evidence>
<feature type="compositionally biased region" description="Acidic residues" evidence="1">
    <location>
        <begin position="236"/>
        <end position="250"/>
    </location>
</feature>
<dbReference type="SUPFAM" id="SSF53098">
    <property type="entry name" value="Ribonuclease H-like"/>
    <property type="match status" value="1"/>
</dbReference>
<dbReference type="AlphaFoldDB" id="A0AAW0P2G1"/>
<feature type="compositionally biased region" description="Basic and acidic residues" evidence="1">
    <location>
        <begin position="251"/>
        <end position="261"/>
    </location>
</feature>
<evidence type="ECO:0000313" key="4">
    <source>
        <dbReference type="Proteomes" id="UP001460270"/>
    </source>
</evidence>
<reference evidence="4" key="1">
    <citation type="submission" date="2024-04" db="EMBL/GenBank/DDBJ databases">
        <title>Salinicola lusitanus LLJ914,a marine bacterium isolated from the Okinawa Trough.</title>
        <authorList>
            <person name="Li J."/>
        </authorList>
    </citation>
    <scope>NUCLEOTIDE SEQUENCE [LARGE SCALE GENOMIC DNA]</scope>
</reference>
<gene>
    <name evidence="3" type="ORF">WMY93_016231</name>
</gene>
<dbReference type="Proteomes" id="UP001460270">
    <property type="component" value="Unassembled WGS sequence"/>
</dbReference>
<sequence length="388" mass="43605">MNLAMELCEMFPKDLGCSGHTLQLAIKSGLVLPDVARTVDIARRVVSHFRHSALATCALKSRQEQLGVNANKLQSDCAVRWNSTFIMLQRLFEQRIAVQAVLADISVTKPSVQKALAMRASQWELLEQLVPVLQPLAKATEILCSELHVGLSFIHPVIINMVTTILRVEDSDLTAVRAFKNTVRGQLETRFKLNSEGFTESIPIVACMLDPRFKHLRFIPDEKREAAYSHLKTLLPEDEEAPSETGAGDDEPGHSHSEGKKARLEQDFEQLFGPIYSSGKGDVRHSNAAKELQQYLLLPHIPTMENPLQWWSRNQKHYPRLAKLCKAYLAVPATSTPSERIFSLAGNTITRQRTSLHPSHVDVLIFLHENMGIKTPKTAQHDLEWDSE</sequence>
<dbReference type="InterPro" id="IPR052035">
    <property type="entry name" value="ZnF_BED_domain_contain"/>
</dbReference>
<dbReference type="Pfam" id="PF05699">
    <property type="entry name" value="Dimer_Tnp_hAT"/>
    <property type="match status" value="1"/>
</dbReference>
<dbReference type="PANTHER" id="PTHR46481">
    <property type="entry name" value="ZINC FINGER BED DOMAIN-CONTAINING PROTEIN 4"/>
    <property type="match status" value="1"/>
</dbReference>
<keyword evidence="4" id="KW-1185">Reference proteome</keyword>
<dbReference type="EMBL" id="JBBPFD010000011">
    <property type="protein sequence ID" value="KAK7907619.1"/>
    <property type="molecule type" value="Genomic_DNA"/>
</dbReference>
<dbReference type="GO" id="GO:0046983">
    <property type="term" value="F:protein dimerization activity"/>
    <property type="evidence" value="ECO:0007669"/>
    <property type="project" value="InterPro"/>
</dbReference>